<sequence>MRESCCSDLIHLQRESTMSNEPVLEEFPIEMMEDIDHVAKEWIQQQSDKEVKRIRKVGSSVSPLKISNCGIITNFDNKRARAINRVELDTDCDLSKVQQIMVSPPIPYPHKAHFNYVNLILVTSEPIPFLAPYLYQTNLKVTQPEKEEQGRKYASKEITLKNDLRDYLLINKNGMRARFTIHEYHDGVLQRQFEKSHFVQSHPTSEPKKLAIFDFDSTLFFSPLLSATIWHPDLLRLATAESVYGPGWWRDIRSLDLGPFDDLKKTAWEGYWNEKIVQDARDCIADENTMTVVLTGRRFHPFHQLIPDMLESKGLQFDLIGLRPDPESVSDNHWEASENKTQLAYNITGSVFRSTMHFKTCFILNLLHNIPSIDNVVMWDDRYHHVKRFKEYLDTVKASGTISEGNVIYVPGIRPKYNPEWQKRVIGHIIETHNKALLEHVNEGKVTGKCQQRLEWVENRGEPEDPLDAGTNRLLQLKSLPAQTVIALSAQCISALKESYAPIFQSQMEKNKNKEWKYFGGEEPVFFGDYVYISQKVMPKESIPFGTIGTKLNNVKVTGYSDSPKLPCLLLQVQVGDNTDSKYILPLWYKPSEFIDIFRLKDIHWKSTKQGDSSLVTSVNGEINYAYRLGVLGTSLVKRTRDETASPPRCSTRYKR</sequence>
<feature type="domain" description="Swiss Army Knife RNA repair protein HAD" evidence="1">
    <location>
        <begin position="222"/>
        <end position="435"/>
    </location>
</feature>
<evidence type="ECO:0000313" key="3">
    <source>
        <dbReference type="Proteomes" id="UP001473302"/>
    </source>
</evidence>
<evidence type="ECO:0000259" key="1">
    <source>
        <dbReference type="Pfam" id="PF10307"/>
    </source>
</evidence>
<organism evidence="2 3">
    <name type="scientific">Mucor flavus</name>
    <dbReference type="NCBI Taxonomy" id="439312"/>
    <lineage>
        <taxon>Eukaryota</taxon>
        <taxon>Fungi</taxon>
        <taxon>Fungi incertae sedis</taxon>
        <taxon>Mucoromycota</taxon>
        <taxon>Mucoromycotina</taxon>
        <taxon>Mucoromycetes</taxon>
        <taxon>Mucorales</taxon>
        <taxon>Mucorineae</taxon>
        <taxon>Mucoraceae</taxon>
        <taxon>Mucor</taxon>
    </lineage>
</organism>
<dbReference type="Pfam" id="PF10307">
    <property type="entry name" value="HAD_SAK_1"/>
    <property type="match status" value="1"/>
</dbReference>
<comment type="caution">
    <text evidence="2">The sequence shown here is derived from an EMBL/GenBank/DDBJ whole genome shotgun (WGS) entry which is preliminary data.</text>
</comment>
<gene>
    <name evidence="2" type="ORF">MFLAVUS_009366</name>
</gene>
<dbReference type="EMBL" id="BAABUK010000028">
    <property type="protein sequence ID" value="GAA5815850.1"/>
    <property type="molecule type" value="Genomic_DNA"/>
</dbReference>
<accession>A0ABP9Z9R1</accession>
<protein>
    <recommendedName>
        <fullName evidence="1">Swiss Army Knife RNA repair protein HAD domain-containing protein</fullName>
    </recommendedName>
</protein>
<name>A0ABP9Z9R1_9FUNG</name>
<proteinExistence type="predicted"/>
<keyword evidence="3" id="KW-1185">Reference proteome</keyword>
<evidence type="ECO:0000313" key="2">
    <source>
        <dbReference type="EMBL" id="GAA5815850.1"/>
    </source>
</evidence>
<dbReference type="PANTHER" id="PTHR10335">
    <property type="entry name" value="RRNA 2-O-METHYLTRANSFERASE FIBRILLARIN"/>
    <property type="match status" value="1"/>
</dbReference>
<reference evidence="2 3" key="1">
    <citation type="submission" date="2024-04" db="EMBL/GenBank/DDBJ databases">
        <title>genome sequences of Mucor flavus KT1a and Helicostylum pulchrum KT1b strains isolated from the surface of a dry-aged beef.</title>
        <authorList>
            <person name="Toyotome T."/>
            <person name="Hosono M."/>
            <person name="Torimaru M."/>
            <person name="Fukuda K."/>
            <person name="Mikami N."/>
        </authorList>
    </citation>
    <scope>NUCLEOTIDE SEQUENCE [LARGE SCALE GENOMIC DNA]</scope>
    <source>
        <strain evidence="2 3">KT1a</strain>
    </source>
</reference>
<dbReference type="Proteomes" id="UP001473302">
    <property type="component" value="Unassembled WGS sequence"/>
</dbReference>
<dbReference type="PANTHER" id="PTHR10335:SF23">
    <property type="entry name" value="OB FOLD-CONTAINING PROTEIN, NUCLEIC ACID BINDING"/>
    <property type="match status" value="1"/>
</dbReference>
<dbReference type="InterPro" id="IPR018812">
    <property type="entry name" value="SAK_HAD"/>
</dbReference>